<accession>A0A093FY37</accession>
<dbReference type="AlphaFoldDB" id="A0A093FY37"/>
<dbReference type="Proteomes" id="UP000054190">
    <property type="component" value="Unassembled WGS sequence"/>
</dbReference>
<proteinExistence type="predicted"/>
<protein>
    <submittedName>
        <fullName evidence="1">Uncharacterized protein</fullName>
    </submittedName>
</protein>
<organism evidence="1 2">
    <name type="scientific">Tyto alba</name>
    <name type="common">Barn owl</name>
    <dbReference type="NCBI Taxonomy" id="56313"/>
    <lineage>
        <taxon>Eukaryota</taxon>
        <taxon>Metazoa</taxon>
        <taxon>Chordata</taxon>
        <taxon>Craniata</taxon>
        <taxon>Vertebrata</taxon>
        <taxon>Euteleostomi</taxon>
        <taxon>Archelosauria</taxon>
        <taxon>Archosauria</taxon>
        <taxon>Dinosauria</taxon>
        <taxon>Saurischia</taxon>
        <taxon>Theropoda</taxon>
        <taxon>Coelurosauria</taxon>
        <taxon>Aves</taxon>
        <taxon>Neognathae</taxon>
        <taxon>Neoaves</taxon>
        <taxon>Telluraves</taxon>
        <taxon>Strigiformes</taxon>
        <taxon>Tytonidae</taxon>
        <taxon>Tyto</taxon>
    </lineage>
</organism>
<name>A0A093FY37_TYTAL</name>
<gene>
    <name evidence="1" type="ORF">N341_12077</name>
</gene>
<feature type="non-terminal residue" evidence="1">
    <location>
        <position position="47"/>
    </location>
</feature>
<evidence type="ECO:0000313" key="1">
    <source>
        <dbReference type="EMBL" id="KFV59306.1"/>
    </source>
</evidence>
<evidence type="ECO:0000313" key="2">
    <source>
        <dbReference type="Proteomes" id="UP000054190"/>
    </source>
</evidence>
<keyword evidence="2" id="KW-1185">Reference proteome</keyword>
<feature type="non-terminal residue" evidence="1">
    <location>
        <position position="1"/>
    </location>
</feature>
<reference evidence="1 2" key="1">
    <citation type="submission" date="2014-04" db="EMBL/GenBank/DDBJ databases">
        <title>Genome evolution of avian class.</title>
        <authorList>
            <person name="Zhang G."/>
            <person name="Li C."/>
        </authorList>
    </citation>
    <scope>NUCLEOTIDE SEQUENCE [LARGE SCALE GENOMIC DNA]</scope>
    <source>
        <strain evidence="1">BGI_N341</strain>
    </source>
</reference>
<dbReference type="EMBL" id="KK399841">
    <property type="protein sequence ID" value="KFV59306.1"/>
    <property type="molecule type" value="Genomic_DNA"/>
</dbReference>
<sequence>IVRPKQKQKASRFPFINAAFPLLGAGSLNCKLFKTGISVKNAWSKIN</sequence>